<keyword evidence="3" id="KW-1185">Reference proteome</keyword>
<dbReference type="Gene3D" id="2.80.10.50">
    <property type="match status" value="1"/>
</dbReference>
<feature type="region of interest" description="Disordered" evidence="1">
    <location>
        <begin position="539"/>
        <end position="579"/>
    </location>
</feature>
<comment type="caution">
    <text evidence="2">The sequence shown here is derived from an EMBL/GenBank/DDBJ whole genome shotgun (WGS) entry which is preliminary data.</text>
</comment>
<organism evidence="2 3">
    <name type="scientific">Symbiodinium microadriaticum</name>
    <name type="common">Dinoflagellate</name>
    <name type="synonym">Zooxanthella microadriatica</name>
    <dbReference type="NCBI Taxonomy" id="2951"/>
    <lineage>
        <taxon>Eukaryota</taxon>
        <taxon>Sar</taxon>
        <taxon>Alveolata</taxon>
        <taxon>Dinophyceae</taxon>
        <taxon>Suessiales</taxon>
        <taxon>Symbiodiniaceae</taxon>
        <taxon>Symbiodinium</taxon>
    </lineage>
</organism>
<gene>
    <name evidence="2" type="ORF">AK812_SmicGene40419</name>
</gene>
<accession>A0A1Q9C8T5</accession>
<protein>
    <submittedName>
        <fullName evidence="2">Uncharacterized protein</fullName>
    </submittedName>
</protein>
<dbReference type="EMBL" id="LSRX01001501">
    <property type="protein sequence ID" value="OLP79311.1"/>
    <property type="molecule type" value="Genomic_DNA"/>
</dbReference>
<dbReference type="OrthoDB" id="418451at2759"/>
<sequence>MVMMLCADDEEALRPRLVGDAEDSLPFGDAVLGGSRESNTSSEALIDMHTAGETIGSAVANVAVVVGNRVVEPPKLKWNDLGGSLRDFAEDIGQDAMSVGEITLGTTTEVAEIAVTQAVTLAKTTLEHAKKTAEQGAKIAEAVGRFIADQARAFGEEVAKVGPLVAGLGQELWSEMMSFLNCVKPSTSLCQVLIGRECDCSAGSYVKVFTDRMEMRCVFSRTSEFSQGFGIKAMQAMQKKRPEGLCETELKVAVDGVTQWSPDIKATVKDNGDTLILGLRSYDTLVTGQGSCSYTLKRVMINLQMVFLLVGKGVLTGTIEMSNDVDFQISASVNVKKNGESSVWPMPGIPVTFSPKFHAEAKAKGTIEHQHPDPGLLLVGHSHSVSPPWNSSTDMLELEAKEGRIAKLKPCHAAAVSLYIDFTITGFAIPEWLQDLLKDDFLKDMIKDAIRDGAKAMIKMMSGPMQCLPGASALTDRIMDAALSAGNALADLIPGLGLKWDYLPLELLRPRKLWCKEVLTYPEGSAFEEVPCAAELGCQAAGQDPPDESEVEVVPPEQVATPSVSRPSGAPNPSCPNDGSGLKMGKGFIQLGKFRIAEIGCCHLSISHEDTHKVAAVWHKDGGAWRTHMSDWGKYDAWGSERTTGHPGKTIKFGFEFIQIGNFRLGAVDDRHFSISHVTTKKTSMVLRANDGHQMWGSRSDYGTVDRSEGPPVGIRFGDKQRKKEGPDGLTFDLMRQLPEEGLSALTFLYQRIEAAGLRPSSLQHVVNALLPKNEESERPNSLLSALYRLRGKMWAYLVKRRLKRYRDFADWHIAVPETTVFDCAGRRQFLAEVQTWLDVAQVGLLVDLTHVYDSVQLEQLAAFALQHGITASFSCCPFVVYHAKLYLHALMSVMRRRVYAVKAHLSREEFTWIQIGKFRLGESGGNDFAFMHPARNSGNSRANFGGWGDRFVQLGDWRLAAIDEDNFAFAHKAWVGVVAGGGQGAFKEPLPLGFPHGITFGQNFIQIGSFRLAALDDNHMSISHQNLGPYGDRYLQLGKFRIGVADDANKWLFVTHTDDGDGKTVEAWNSDGTVHTGPGFIQFGDWRLAAVSSEYFSISHRSRQTAMRFKSDGTYAAGPREDHNGWDDRESGYVPAGHLQEVKIGDRFIQFGKFWRLGAVDDEKLSISHKSGQTPLVFQKDGSLLEGPSRSNNLFNRRYTGEPKGVNFGDRFVQIGLFRLGDVNRDTFSIAHVDAATLNERFTKDGHHQRSNGNGDMTTLGRPLQDCKVITDKPRLFSFDTLYAFYNPRHGRYLSLNSLADMISVEADGPSDLPLFRAHERFAVVDAGNGLVALHNAKNNRFMKLSQSQMMASPVRAASRLKTTWTSEFFRVVDAGDGMVGLHNPLHNRFVQMRPDGTVRATDQRDWWELRRNTWSYERFYMVPVTNYLQPGTWTSAELPNGWAGEMGFVPVPINTGNNEIALWHPGHSRAVKMSGQTVSASAHCQAQDLNSGRAEGPSAACSICPSTMGRSAAAQCWDDHSWHRLKENIRCRIVVPGHLSHLARMTVASLQVFAMLWASLAGMLSSVKFSEDANETELSQVSEGGGLYSFGSTVAIYNPRFQRLVQMNKRSNSMTSKGSSRMHPEMFETYERFIIVNAGGGKIGLHNTVNNRFLKMSGGSMVTSPVKAASNLPANSWDNEKFEIIDGGDGEVGLYNRHHRRFVSMDGNGRMYGSPERGDTLPESWTHQRFFLVPAKPYLVPGSVVGLYNERSQNYLRLRHWDMDGHRPPNPPNFPSNWGWEKFKVLDAGAGRVGLWNYVHRKMIKMDGSRVHVSPATAGDRYPGGWVSEAFVVVPISPNEHKIMLWHPGSERCIKMDGTSVVRSSTRAAQDLTTSWDKETFKVVVLEDAPPS</sequence>
<evidence type="ECO:0000313" key="2">
    <source>
        <dbReference type="EMBL" id="OLP79311.1"/>
    </source>
</evidence>
<name>A0A1Q9C8T5_SYMMI</name>
<dbReference type="Proteomes" id="UP000186817">
    <property type="component" value="Unassembled WGS sequence"/>
</dbReference>
<evidence type="ECO:0000256" key="1">
    <source>
        <dbReference type="SAM" id="MobiDB-lite"/>
    </source>
</evidence>
<reference evidence="2 3" key="1">
    <citation type="submission" date="2016-02" db="EMBL/GenBank/DDBJ databases">
        <title>Genome analysis of coral dinoflagellate symbionts highlights evolutionary adaptations to a symbiotic lifestyle.</title>
        <authorList>
            <person name="Aranda M."/>
            <person name="Li Y."/>
            <person name="Liew Y.J."/>
            <person name="Baumgarten S."/>
            <person name="Simakov O."/>
            <person name="Wilson M."/>
            <person name="Piel J."/>
            <person name="Ashoor H."/>
            <person name="Bougouffa S."/>
            <person name="Bajic V.B."/>
            <person name="Ryu T."/>
            <person name="Ravasi T."/>
            <person name="Bayer T."/>
            <person name="Micklem G."/>
            <person name="Kim H."/>
            <person name="Bhak J."/>
            <person name="Lajeunesse T.C."/>
            <person name="Voolstra C.R."/>
        </authorList>
    </citation>
    <scope>NUCLEOTIDE SEQUENCE [LARGE SCALE GENOMIC DNA]</scope>
    <source>
        <strain evidence="2 3">CCMP2467</strain>
    </source>
</reference>
<proteinExistence type="predicted"/>
<dbReference type="CDD" id="cd00257">
    <property type="entry name" value="beta-trefoil_FSCN-like"/>
    <property type="match status" value="2"/>
</dbReference>
<evidence type="ECO:0000313" key="3">
    <source>
        <dbReference type="Proteomes" id="UP000186817"/>
    </source>
</evidence>